<comment type="caution">
    <text evidence="2">The sequence shown here is derived from an EMBL/GenBank/DDBJ whole genome shotgun (WGS) entry which is preliminary data.</text>
</comment>
<accession>A0ABV9FVE8</accession>
<evidence type="ECO:0000313" key="3">
    <source>
        <dbReference type="Proteomes" id="UP001595914"/>
    </source>
</evidence>
<protein>
    <submittedName>
        <fullName evidence="2">Uncharacterized protein</fullName>
    </submittedName>
</protein>
<dbReference type="EMBL" id="JBHSFO010000012">
    <property type="protein sequence ID" value="MFC4605582.1"/>
    <property type="molecule type" value="Genomic_DNA"/>
</dbReference>
<feature type="transmembrane region" description="Helical" evidence="1">
    <location>
        <begin position="6"/>
        <end position="26"/>
    </location>
</feature>
<evidence type="ECO:0000313" key="2">
    <source>
        <dbReference type="EMBL" id="MFC4605582.1"/>
    </source>
</evidence>
<gene>
    <name evidence="2" type="ORF">ACFO6S_17920</name>
</gene>
<organism evidence="2 3">
    <name type="scientific">Rhodococcus kronopolitis</name>
    <dbReference type="NCBI Taxonomy" id="1460226"/>
    <lineage>
        <taxon>Bacteria</taxon>
        <taxon>Bacillati</taxon>
        <taxon>Actinomycetota</taxon>
        <taxon>Actinomycetes</taxon>
        <taxon>Mycobacteriales</taxon>
        <taxon>Nocardiaceae</taxon>
        <taxon>Rhodococcus</taxon>
    </lineage>
</organism>
<sequence length="89" mass="9655">MTHRLIGIVAAAIAFEIQVIVLDLLSKPDNVRVDLNPLNAIGAVAFVVGWLTRLPTAVAVVVAAVVLLVIPFGVYRLSQLWLGRSRQRV</sequence>
<proteinExistence type="predicted"/>
<keyword evidence="1" id="KW-0472">Membrane</keyword>
<name>A0ABV9FVE8_9NOCA</name>
<evidence type="ECO:0000256" key="1">
    <source>
        <dbReference type="SAM" id="Phobius"/>
    </source>
</evidence>
<keyword evidence="1" id="KW-1133">Transmembrane helix</keyword>
<keyword evidence="3" id="KW-1185">Reference proteome</keyword>
<dbReference type="RefSeq" id="WP_378419289.1">
    <property type="nucleotide sequence ID" value="NZ_JBHSFO010000012.1"/>
</dbReference>
<dbReference type="Proteomes" id="UP001595914">
    <property type="component" value="Unassembled WGS sequence"/>
</dbReference>
<feature type="transmembrane region" description="Helical" evidence="1">
    <location>
        <begin position="57"/>
        <end position="78"/>
    </location>
</feature>
<keyword evidence="1" id="KW-0812">Transmembrane</keyword>
<reference evidence="3" key="1">
    <citation type="journal article" date="2019" name="Int. J. Syst. Evol. Microbiol.">
        <title>The Global Catalogue of Microorganisms (GCM) 10K type strain sequencing project: providing services to taxonomists for standard genome sequencing and annotation.</title>
        <authorList>
            <consortium name="The Broad Institute Genomics Platform"/>
            <consortium name="The Broad Institute Genome Sequencing Center for Infectious Disease"/>
            <person name="Wu L."/>
            <person name="Ma J."/>
        </authorList>
    </citation>
    <scope>NUCLEOTIDE SEQUENCE [LARGE SCALE GENOMIC DNA]</scope>
    <source>
        <strain evidence="3">CCUG 54520</strain>
    </source>
</reference>